<feature type="compositionally biased region" description="Low complexity" evidence="1">
    <location>
        <begin position="292"/>
        <end position="311"/>
    </location>
</feature>
<feature type="region of interest" description="Disordered" evidence="1">
    <location>
        <begin position="358"/>
        <end position="389"/>
    </location>
</feature>
<sequence>MRIRPGYTDLFLSPVTGKLATSSQLPGLSPEYTYLGNELGETQPSPIIIDIRLDLISLRKLIPIDVSDSSFLLKNTDARLPNSQSLESLKVDGLLKTVTNTLHLAVANTDYLTPDLLENKVWIGDENNKAAQSDTIGLDNLPSLTKEKVWQGDGNNRPIEVFLDYLTPDLAQNNLWIGNSLNRATPKPTISLMNLPSLTKGKVWQGDSLNRPEEAEIDLAPTDAPYILQKPSMSLPNAQALSELMGLDPRILKASALGEIEVAIADEDYATKETLERIKSETEEFKNQAQQSAEGAATSAEEAAASATEASASATEATGAAAEATGAASAASASAFSAGASEFAAGVSAFAAAASASSASGSSSSASDSSDRAKQSAEASQNSATSSQGSAISAATSLTTLLATGLNALPNHGDVNFQGFKAIHAGTPTLPDDLTTKGYVDSAISGGNIPVKMTGFVQGLEGADGNLVSTRGDTCLLSTIPAGGDINAETHKLINLGTPVDATDATTKAYVDTAISSSHIPLQLRGFVQGLEKDDGTLDSIRGDTCLLSTIPAGGDVDLGMHKVLNLGTPVNDADAATKAYVDSAISGGGYPIHMSGFVEGLEGAKGELVATRGSTCLLTNIPAGGDVDMGNFRLKNLQQSPEEDFDGISATFLWDLMHDEVQILWS</sequence>
<name>A0A6J5SVA1_9CAUD</name>
<dbReference type="EMBL" id="LR797461">
    <property type="protein sequence ID" value="CAB4218714.1"/>
    <property type="molecule type" value="Genomic_DNA"/>
</dbReference>
<protein>
    <submittedName>
        <fullName evidence="2">Uncharacterized protein</fullName>
    </submittedName>
</protein>
<proteinExistence type="predicted"/>
<feature type="compositionally biased region" description="Polar residues" evidence="1">
    <location>
        <begin position="377"/>
        <end position="389"/>
    </location>
</feature>
<feature type="compositionally biased region" description="Low complexity" evidence="1">
    <location>
        <begin position="358"/>
        <end position="368"/>
    </location>
</feature>
<evidence type="ECO:0000313" key="2">
    <source>
        <dbReference type="EMBL" id="CAB4218714.1"/>
    </source>
</evidence>
<accession>A0A6J5SVA1</accession>
<evidence type="ECO:0000256" key="1">
    <source>
        <dbReference type="SAM" id="MobiDB-lite"/>
    </source>
</evidence>
<gene>
    <name evidence="2" type="ORF">UFOVP1597_35</name>
</gene>
<organism evidence="2">
    <name type="scientific">uncultured Caudovirales phage</name>
    <dbReference type="NCBI Taxonomy" id="2100421"/>
    <lineage>
        <taxon>Viruses</taxon>
        <taxon>Duplodnaviria</taxon>
        <taxon>Heunggongvirae</taxon>
        <taxon>Uroviricota</taxon>
        <taxon>Caudoviricetes</taxon>
        <taxon>Peduoviridae</taxon>
        <taxon>Maltschvirus</taxon>
        <taxon>Maltschvirus maltsch</taxon>
    </lineage>
</organism>
<reference evidence="2" key="1">
    <citation type="submission" date="2020-05" db="EMBL/GenBank/DDBJ databases">
        <authorList>
            <person name="Chiriac C."/>
            <person name="Salcher M."/>
            <person name="Ghai R."/>
            <person name="Kavagutti S V."/>
        </authorList>
    </citation>
    <scope>NUCLEOTIDE SEQUENCE</scope>
</reference>
<feature type="region of interest" description="Disordered" evidence="1">
    <location>
        <begin position="283"/>
        <end position="311"/>
    </location>
</feature>